<evidence type="ECO:0000256" key="10">
    <source>
        <dbReference type="ARBA" id="ARBA00054713"/>
    </source>
</evidence>
<keyword evidence="9" id="KW-0472">Membrane</keyword>
<dbReference type="PANTHER" id="PTHR43423:SF12">
    <property type="entry name" value="IRON EXPORT ATP-BINDING PROTEIN FETA-RELATED"/>
    <property type="match status" value="1"/>
</dbReference>
<evidence type="ECO:0000313" key="13">
    <source>
        <dbReference type="Proteomes" id="UP000016487"/>
    </source>
</evidence>
<proteinExistence type="predicted"/>
<dbReference type="NCBIfam" id="TIGR00972">
    <property type="entry name" value="3a0107s01c2"/>
    <property type="match status" value="1"/>
</dbReference>
<dbReference type="SUPFAM" id="SSF52540">
    <property type="entry name" value="P-loop containing nucleoside triphosphate hydrolases"/>
    <property type="match status" value="1"/>
</dbReference>
<keyword evidence="5" id="KW-0592">Phosphate transport</keyword>
<keyword evidence="7 12" id="KW-0067">ATP-binding</keyword>
<evidence type="ECO:0000256" key="1">
    <source>
        <dbReference type="ARBA" id="ARBA00004417"/>
    </source>
</evidence>
<evidence type="ECO:0000256" key="4">
    <source>
        <dbReference type="ARBA" id="ARBA00022519"/>
    </source>
</evidence>
<dbReference type="FunFam" id="3.40.50.300:FF:000132">
    <property type="entry name" value="Phosphate import ATP-binding protein PstB"/>
    <property type="match status" value="1"/>
</dbReference>
<dbReference type="InterPro" id="IPR005670">
    <property type="entry name" value="PstB-like"/>
</dbReference>
<protein>
    <submittedName>
        <fullName evidence="12">Phosphate transport system ATP-binding protein</fullName>
    </submittedName>
</protein>
<dbReference type="GO" id="GO:0005315">
    <property type="term" value="F:phosphate transmembrane transporter activity"/>
    <property type="evidence" value="ECO:0007669"/>
    <property type="project" value="InterPro"/>
</dbReference>
<evidence type="ECO:0000256" key="9">
    <source>
        <dbReference type="ARBA" id="ARBA00023136"/>
    </source>
</evidence>
<evidence type="ECO:0000256" key="8">
    <source>
        <dbReference type="ARBA" id="ARBA00022967"/>
    </source>
</evidence>
<dbReference type="InterPro" id="IPR017871">
    <property type="entry name" value="ABC_transporter-like_CS"/>
</dbReference>
<evidence type="ECO:0000256" key="7">
    <source>
        <dbReference type="ARBA" id="ARBA00022840"/>
    </source>
</evidence>
<organism evidence="12 13">
    <name type="scientific">Pseudoalteromonas citrea</name>
    <dbReference type="NCBI Taxonomy" id="43655"/>
    <lineage>
        <taxon>Bacteria</taxon>
        <taxon>Pseudomonadati</taxon>
        <taxon>Pseudomonadota</taxon>
        <taxon>Gammaproteobacteria</taxon>
        <taxon>Alteromonadales</taxon>
        <taxon>Pseudoalteromonadaceae</taxon>
        <taxon>Pseudoalteromonas</taxon>
    </lineage>
</organism>
<reference evidence="12" key="2">
    <citation type="submission" date="2015-03" db="EMBL/GenBank/DDBJ databases">
        <title>Genome sequence of Pseudoalteromonas citrea.</title>
        <authorList>
            <person name="Xie B.-B."/>
            <person name="Rong J.-C."/>
            <person name="Qin Q.-L."/>
            <person name="Zhang Y.-Z."/>
        </authorList>
    </citation>
    <scope>NUCLEOTIDE SEQUENCE</scope>
    <source>
        <strain evidence="12">DSM 8771</strain>
    </source>
</reference>
<dbReference type="PANTHER" id="PTHR43423">
    <property type="entry name" value="ABC TRANSPORTER I FAMILY MEMBER 17"/>
    <property type="match status" value="1"/>
</dbReference>
<evidence type="ECO:0000259" key="11">
    <source>
        <dbReference type="PROSITE" id="PS50893"/>
    </source>
</evidence>
<dbReference type="Gene3D" id="3.40.50.300">
    <property type="entry name" value="P-loop containing nucleotide triphosphate hydrolases"/>
    <property type="match status" value="1"/>
</dbReference>
<keyword evidence="8" id="KW-1278">Translocase</keyword>
<dbReference type="PROSITE" id="PS50893">
    <property type="entry name" value="ABC_TRANSPORTER_2"/>
    <property type="match status" value="1"/>
</dbReference>
<evidence type="ECO:0000313" key="12">
    <source>
        <dbReference type="EMBL" id="KAF7768721.1"/>
    </source>
</evidence>
<name>A0AAD4FQY0_9GAMM</name>
<dbReference type="AlphaFoldDB" id="A0AAD4FQY0"/>
<keyword evidence="4" id="KW-0997">Cell inner membrane</keyword>
<comment type="function">
    <text evidence="10">Part of the ABC transporter complex PstSACB involved in phosphate import. Responsible for energy coupling to the transport system.</text>
</comment>
<feature type="domain" description="ABC transporter" evidence="11">
    <location>
        <begin position="29"/>
        <end position="270"/>
    </location>
</feature>
<dbReference type="GO" id="GO:0005886">
    <property type="term" value="C:plasma membrane"/>
    <property type="evidence" value="ECO:0007669"/>
    <property type="project" value="UniProtKB-SubCell"/>
</dbReference>
<dbReference type="Proteomes" id="UP000016487">
    <property type="component" value="Unassembled WGS sequence"/>
</dbReference>
<dbReference type="GO" id="GO:0035435">
    <property type="term" value="P:phosphate ion transmembrane transport"/>
    <property type="evidence" value="ECO:0007669"/>
    <property type="project" value="InterPro"/>
</dbReference>
<dbReference type="InterPro" id="IPR003439">
    <property type="entry name" value="ABC_transporter-like_ATP-bd"/>
</dbReference>
<comment type="caution">
    <text evidence="12">The sequence shown here is derived from an EMBL/GenBank/DDBJ whole genome shotgun (WGS) entry which is preliminary data.</text>
</comment>
<evidence type="ECO:0000256" key="3">
    <source>
        <dbReference type="ARBA" id="ARBA00022475"/>
    </source>
</evidence>
<accession>A0AAD4FQY0</accession>
<gene>
    <name evidence="12" type="primary">pstB</name>
    <name evidence="12" type="ORF">PCIT_a3206</name>
</gene>
<keyword evidence="3" id="KW-1003">Cell membrane</keyword>
<dbReference type="InterPro" id="IPR003593">
    <property type="entry name" value="AAA+_ATPase"/>
</dbReference>
<evidence type="ECO:0000256" key="2">
    <source>
        <dbReference type="ARBA" id="ARBA00022448"/>
    </source>
</evidence>
<dbReference type="CDD" id="cd03260">
    <property type="entry name" value="ABC_PstB_phosphate_transporter"/>
    <property type="match status" value="1"/>
</dbReference>
<dbReference type="GO" id="GO:0016887">
    <property type="term" value="F:ATP hydrolysis activity"/>
    <property type="evidence" value="ECO:0007669"/>
    <property type="project" value="InterPro"/>
</dbReference>
<comment type="subcellular location">
    <subcellularLocation>
        <location evidence="1">Cell inner membrane</location>
        <topology evidence="1">Peripheral membrane protein</topology>
    </subcellularLocation>
</comment>
<dbReference type="RefSeq" id="WP_010364049.1">
    <property type="nucleotide sequence ID" value="NZ_AHBZ03000022.1"/>
</dbReference>
<dbReference type="PROSITE" id="PS00211">
    <property type="entry name" value="ABC_TRANSPORTER_1"/>
    <property type="match status" value="1"/>
</dbReference>
<evidence type="ECO:0000256" key="6">
    <source>
        <dbReference type="ARBA" id="ARBA00022741"/>
    </source>
</evidence>
<keyword evidence="6" id="KW-0547">Nucleotide-binding</keyword>
<evidence type="ECO:0000256" key="5">
    <source>
        <dbReference type="ARBA" id="ARBA00022592"/>
    </source>
</evidence>
<reference evidence="12" key="1">
    <citation type="journal article" date="2012" name="J. Bacteriol.">
        <title>Genome sequences of type strains of seven species of the marine bacterium Pseudoalteromonas.</title>
        <authorList>
            <person name="Xie B.B."/>
            <person name="Shu Y.L."/>
            <person name="Qin Q.L."/>
            <person name="Rong J.C."/>
            <person name="Zhang X.Y."/>
            <person name="Chen X.L."/>
            <person name="Shi M."/>
            <person name="He H.L."/>
            <person name="Zhou B.C."/>
            <person name="Zhang Y.Z."/>
        </authorList>
    </citation>
    <scope>NUCLEOTIDE SEQUENCE</scope>
    <source>
        <strain evidence="12">DSM 8771</strain>
    </source>
</reference>
<sequence length="275" mass="30825">MITVAPEVNQANGQNKLDLANLSPEQTALEIKNLDLYYAEKQALSKVNMLIPKGQVTAFIGPSGCGKSTLLRCINRMNDLVDICRIEGEIILHGQNIYDKRVDVAALRRNVGMVFQRPNPFPKSIYENVVYGLRLQGIKDKRKLDEVVEKSLRGAALWDEVKDRLHDSAFGLSGGQQQRLVIARSIAIEPEVLLLDEPTSALDPISTLVIEELINDLKNKYTVVIVTHNMQQAARVSDQTAFMYMGELIEYADTNTLFTTPLKKKTEDYITGRYG</sequence>
<keyword evidence="2" id="KW-0813">Transport</keyword>
<dbReference type="GO" id="GO:0005524">
    <property type="term" value="F:ATP binding"/>
    <property type="evidence" value="ECO:0007669"/>
    <property type="project" value="UniProtKB-KW"/>
</dbReference>
<dbReference type="SMART" id="SM00382">
    <property type="entry name" value="AAA"/>
    <property type="match status" value="1"/>
</dbReference>
<dbReference type="EMBL" id="AHBZ03000022">
    <property type="protein sequence ID" value="KAF7768721.1"/>
    <property type="molecule type" value="Genomic_DNA"/>
</dbReference>
<dbReference type="Pfam" id="PF00005">
    <property type="entry name" value="ABC_tran"/>
    <property type="match status" value="1"/>
</dbReference>
<dbReference type="InterPro" id="IPR027417">
    <property type="entry name" value="P-loop_NTPase"/>
</dbReference>